<keyword evidence="4" id="KW-1185">Reference proteome</keyword>
<sequence length="299" mass="33805">MVILSPLISEELKISCSHVVSIIDDYSRDSLLKLQEKRTFPTSSRALNSSLGGGLRTQEIVELVGFDHLSIGELLTHITIDHLYNNQNFEALIISTNGSPNEYELYQICRGFLEKKETDKHIDDSIFNVLRRIYIINCLSDIHLSKVLDDLLEGRFSGGKSLDLFKSKDRQDLTLLQIQGLSSLFDNMDAKSTKCSSALLAIKLRNLCTNSNCSILISNFQTALLSSNSASYDPYIESDNPAFSKLSQKWHSSIDTKIYVLPLKKKEQHTRIMIKVIKSKRERSGRICHISFSKQGIQD</sequence>
<dbReference type="GO" id="GO:0008094">
    <property type="term" value="F:ATP-dependent activity, acting on DNA"/>
    <property type="evidence" value="ECO:0007669"/>
    <property type="project" value="TreeGrafter"/>
</dbReference>
<name>L0AZT6_THEEQ</name>
<proteinExistence type="predicted"/>
<dbReference type="GeneID" id="15804836"/>
<dbReference type="RefSeq" id="XP_004830783.1">
    <property type="nucleotide sequence ID" value="XM_004830726.1"/>
</dbReference>
<dbReference type="PANTHER" id="PTHR46457">
    <property type="entry name" value="DNA REPAIR PROTEIN RAD51 HOMOLOG 4"/>
    <property type="match status" value="1"/>
</dbReference>
<dbReference type="EMBL" id="CP001670">
    <property type="protein sequence ID" value="AFZ81117.1"/>
    <property type="molecule type" value="Genomic_DNA"/>
</dbReference>
<evidence type="ECO:0000313" key="4">
    <source>
        <dbReference type="Proteomes" id="UP000031512"/>
    </source>
</evidence>
<protein>
    <submittedName>
        <fullName evidence="3">Uncharacterized protein</fullName>
    </submittedName>
</protein>
<comment type="subcellular location">
    <subcellularLocation>
        <location evidence="1">Nucleus</location>
    </subcellularLocation>
</comment>
<dbReference type="GO" id="GO:0007131">
    <property type="term" value="P:reciprocal meiotic recombination"/>
    <property type="evidence" value="ECO:0007669"/>
    <property type="project" value="TreeGrafter"/>
</dbReference>
<dbReference type="GO" id="GO:0000723">
    <property type="term" value="P:telomere maintenance"/>
    <property type="evidence" value="ECO:0007669"/>
    <property type="project" value="TreeGrafter"/>
</dbReference>
<dbReference type="GO" id="GO:0003697">
    <property type="term" value="F:single-stranded DNA binding"/>
    <property type="evidence" value="ECO:0007669"/>
    <property type="project" value="TreeGrafter"/>
</dbReference>
<dbReference type="GO" id="GO:0000400">
    <property type="term" value="F:four-way junction DNA binding"/>
    <property type="evidence" value="ECO:0007669"/>
    <property type="project" value="TreeGrafter"/>
</dbReference>
<dbReference type="VEuPathDB" id="PiroplasmaDB:BEWA_005250"/>
<dbReference type="PANTHER" id="PTHR46457:SF1">
    <property type="entry name" value="DNA REPAIR PROTEIN RAD51 HOMOLOG 4"/>
    <property type="match status" value="1"/>
</dbReference>
<evidence type="ECO:0000256" key="2">
    <source>
        <dbReference type="ARBA" id="ARBA00023242"/>
    </source>
</evidence>
<keyword evidence="2" id="KW-0539">Nucleus</keyword>
<dbReference type="SUPFAM" id="SSF52540">
    <property type="entry name" value="P-loop containing nucleoside triphosphate hydrolases"/>
    <property type="match status" value="1"/>
</dbReference>
<dbReference type="GO" id="GO:0033063">
    <property type="term" value="C:Rad51B-Rad51C-Rad51D-XRCC2 complex"/>
    <property type="evidence" value="ECO:0007669"/>
    <property type="project" value="TreeGrafter"/>
</dbReference>
<dbReference type="OrthoDB" id="336321at2759"/>
<dbReference type="InterPro" id="IPR051988">
    <property type="entry name" value="HRR_RAD51_Paralog"/>
</dbReference>
<dbReference type="AlphaFoldDB" id="L0AZT6"/>
<dbReference type="Gene3D" id="3.40.50.300">
    <property type="entry name" value="P-loop containing nucleotide triphosphate hydrolases"/>
    <property type="match status" value="1"/>
</dbReference>
<evidence type="ECO:0000256" key="1">
    <source>
        <dbReference type="ARBA" id="ARBA00004123"/>
    </source>
</evidence>
<dbReference type="GO" id="GO:0000724">
    <property type="term" value="P:double-strand break repair via homologous recombination"/>
    <property type="evidence" value="ECO:0007669"/>
    <property type="project" value="TreeGrafter"/>
</dbReference>
<dbReference type="GO" id="GO:0042148">
    <property type="term" value="P:DNA strand invasion"/>
    <property type="evidence" value="ECO:0007669"/>
    <property type="project" value="TreeGrafter"/>
</dbReference>
<evidence type="ECO:0000313" key="3">
    <source>
        <dbReference type="EMBL" id="AFZ81117.1"/>
    </source>
</evidence>
<dbReference type="InterPro" id="IPR027417">
    <property type="entry name" value="P-loop_NTPase"/>
</dbReference>
<dbReference type="Proteomes" id="UP000031512">
    <property type="component" value="Chromosome 3"/>
</dbReference>
<organism evidence="3 4">
    <name type="scientific">Theileria equi strain WA</name>
    <dbReference type="NCBI Taxonomy" id="1537102"/>
    <lineage>
        <taxon>Eukaryota</taxon>
        <taxon>Sar</taxon>
        <taxon>Alveolata</taxon>
        <taxon>Apicomplexa</taxon>
        <taxon>Aconoidasida</taxon>
        <taxon>Piroplasmida</taxon>
        <taxon>Theileriidae</taxon>
        <taxon>Theileria</taxon>
    </lineage>
</organism>
<dbReference type="GO" id="GO:0005657">
    <property type="term" value="C:replication fork"/>
    <property type="evidence" value="ECO:0007669"/>
    <property type="project" value="TreeGrafter"/>
</dbReference>
<dbReference type="GO" id="GO:0005815">
    <property type="term" value="C:microtubule organizing center"/>
    <property type="evidence" value="ECO:0007669"/>
    <property type="project" value="TreeGrafter"/>
</dbReference>
<accession>L0AZT6</accession>
<reference evidence="3 4" key="1">
    <citation type="journal article" date="2012" name="BMC Genomics">
        <title>Comparative genomic analysis and phylogenetic position of Theileria equi.</title>
        <authorList>
            <person name="Kappmeyer L.S."/>
            <person name="Thiagarajan M."/>
            <person name="Herndon D.R."/>
            <person name="Ramsay J.D."/>
            <person name="Caler E."/>
            <person name="Djikeng A."/>
            <person name="Gillespie J.J."/>
            <person name="Lau A.O."/>
            <person name="Roalson E.H."/>
            <person name="Silva J.C."/>
            <person name="Silva M.G."/>
            <person name="Suarez C.E."/>
            <person name="Ueti M.W."/>
            <person name="Nene V.M."/>
            <person name="Mealey R.H."/>
            <person name="Knowles D.P."/>
            <person name="Brayton K.A."/>
        </authorList>
    </citation>
    <scope>NUCLEOTIDE SEQUENCE [LARGE SCALE GENOMIC DNA]</scope>
    <source>
        <strain evidence="3 4">WA</strain>
    </source>
</reference>
<dbReference type="KEGG" id="beq:BEWA_005250"/>
<gene>
    <name evidence="3" type="ORF">BEWA_005250</name>
</gene>